<accession>A0A7H1NS55</accession>
<organism evidence="2 3">
    <name type="scientific">Entomobacter blattae</name>
    <dbReference type="NCBI Taxonomy" id="2762277"/>
    <lineage>
        <taxon>Bacteria</taxon>
        <taxon>Pseudomonadati</taxon>
        <taxon>Pseudomonadota</taxon>
        <taxon>Alphaproteobacteria</taxon>
        <taxon>Acetobacterales</taxon>
        <taxon>Acetobacteraceae</taxon>
        <taxon>Entomobacter</taxon>
    </lineage>
</organism>
<reference evidence="2 3" key="1">
    <citation type="submission" date="2020-08" db="EMBL/GenBank/DDBJ databases">
        <title>Complete genome sequence of Entomobacter blattae G55GP.</title>
        <authorList>
            <person name="Poehlein A."/>
            <person name="Guzman J."/>
            <person name="Daniel R."/>
            <person name="Vilcinskas A."/>
        </authorList>
    </citation>
    <scope>NUCLEOTIDE SEQUENCE [LARGE SCALE GENOMIC DNA]</scope>
    <source>
        <strain evidence="2 3">G55GP</strain>
    </source>
</reference>
<keyword evidence="1" id="KW-1133">Transmembrane helix</keyword>
<dbReference type="EMBL" id="CP060244">
    <property type="protein sequence ID" value="QNT78615.1"/>
    <property type="molecule type" value="Genomic_DNA"/>
</dbReference>
<keyword evidence="1" id="KW-0812">Transmembrane</keyword>
<evidence type="ECO:0000313" key="2">
    <source>
        <dbReference type="EMBL" id="QNT78615.1"/>
    </source>
</evidence>
<dbReference type="Proteomes" id="UP000516349">
    <property type="component" value="Chromosome"/>
</dbReference>
<gene>
    <name evidence="2" type="ORF">JGUZn3_13900</name>
</gene>
<feature type="transmembrane region" description="Helical" evidence="1">
    <location>
        <begin position="69"/>
        <end position="88"/>
    </location>
</feature>
<proteinExistence type="predicted"/>
<evidence type="ECO:0000313" key="3">
    <source>
        <dbReference type="Proteomes" id="UP000516349"/>
    </source>
</evidence>
<evidence type="ECO:0000256" key="1">
    <source>
        <dbReference type="SAM" id="Phobius"/>
    </source>
</evidence>
<name>A0A7H1NS55_9PROT</name>
<dbReference type="AlphaFoldDB" id="A0A7H1NS55"/>
<protein>
    <submittedName>
        <fullName evidence="2">Uncharacterized protein</fullName>
    </submittedName>
</protein>
<dbReference type="KEGG" id="ebla:JGUZn3_13900"/>
<keyword evidence="1" id="KW-0472">Membrane</keyword>
<sequence length="233" mass="27198">MLINNKQYINAKTPLNRINNLIFFNFRHKLTEIKLIFLIMLIYYKHYWLDIHLELDSTMSNNPSLKKSLIELVICTPIILVFLYLGLVSPTTSIDENSAVNELQKYLKGFFSSPETRSFPSHLDILLGTQQPIISNYTNNEMQQPEQWKIDDITFSTINSGMGMFQDKKYPAAIVKMNIHWINRILAKRSNYCFVVSDLNDTDFNVLRNIDGVECGDKEEEFITRFKQDVGFH</sequence>
<keyword evidence="3" id="KW-1185">Reference proteome</keyword>